<name>A0A225UUN3_9STRA</name>
<proteinExistence type="predicted"/>
<dbReference type="Gene3D" id="1.25.40.20">
    <property type="entry name" value="Ankyrin repeat-containing domain"/>
    <property type="match status" value="1"/>
</dbReference>
<dbReference type="AlphaFoldDB" id="A0A225UUN3"/>
<dbReference type="SUPFAM" id="SSF48403">
    <property type="entry name" value="Ankyrin repeat"/>
    <property type="match status" value="1"/>
</dbReference>
<gene>
    <name evidence="1" type="ORF">PHMEG_00033907</name>
</gene>
<comment type="caution">
    <text evidence="1">The sequence shown here is derived from an EMBL/GenBank/DDBJ whole genome shotgun (WGS) entry which is preliminary data.</text>
</comment>
<sequence>MWPLTITACVCIGYGEGVISRLNAGDSIDQRRMIYTAYFNQCEMIELLLDKGADLESVDKNGLSALRTAIHYRKEEAAMVRMPTRLLTSR</sequence>
<dbReference type="Proteomes" id="UP000198211">
    <property type="component" value="Unassembled WGS sequence"/>
</dbReference>
<dbReference type="OrthoDB" id="158111at2759"/>
<reference evidence="2" key="1">
    <citation type="submission" date="2017-03" db="EMBL/GenBank/DDBJ databases">
        <title>Phytopthora megakarya and P. palmivora, two closely related causual agents of cacao black pod achieved similar genome size and gene model numbers by different mechanisms.</title>
        <authorList>
            <person name="Ali S."/>
            <person name="Shao J."/>
            <person name="Larry D.J."/>
            <person name="Kronmiller B."/>
            <person name="Shen D."/>
            <person name="Strem M.D."/>
            <person name="Melnick R.L."/>
            <person name="Guiltinan M.J."/>
            <person name="Tyler B.M."/>
            <person name="Meinhardt L.W."/>
            <person name="Bailey B.A."/>
        </authorList>
    </citation>
    <scope>NUCLEOTIDE SEQUENCE [LARGE SCALE GENOMIC DNA]</scope>
    <source>
        <strain evidence="2">zdho120</strain>
    </source>
</reference>
<accession>A0A225UUN3</accession>
<evidence type="ECO:0000313" key="2">
    <source>
        <dbReference type="Proteomes" id="UP000198211"/>
    </source>
</evidence>
<evidence type="ECO:0000313" key="1">
    <source>
        <dbReference type="EMBL" id="OWY95949.1"/>
    </source>
</evidence>
<organism evidence="1 2">
    <name type="scientific">Phytophthora megakarya</name>
    <dbReference type="NCBI Taxonomy" id="4795"/>
    <lineage>
        <taxon>Eukaryota</taxon>
        <taxon>Sar</taxon>
        <taxon>Stramenopiles</taxon>
        <taxon>Oomycota</taxon>
        <taxon>Peronosporomycetes</taxon>
        <taxon>Peronosporales</taxon>
        <taxon>Peronosporaceae</taxon>
        <taxon>Phytophthora</taxon>
    </lineage>
</organism>
<dbReference type="InterPro" id="IPR036770">
    <property type="entry name" value="Ankyrin_rpt-contain_sf"/>
</dbReference>
<keyword evidence="2" id="KW-1185">Reference proteome</keyword>
<dbReference type="EMBL" id="NBNE01012274">
    <property type="protein sequence ID" value="OWY95949.1"/>
    <property type="molecule type" value="Genomic_DNA"/>
</dbReference>
<protein>
    <submittedName>
        <fullName evidence="1">Uncharacterized protein</fullName>
    </submittedName>
</protein>